<reference evidence="5" key="2">
    <citation type="submission" date="2025-08" db="UniProtKB">
        <authorList>
            <consortium name="Ensembl"/>
        </authorList>
    </citation>
    <scope>IDENTIFICATION</scope>
</reference>
<dbReference type="GO" id="GO:0005886">
    <property type="term" value="C:plasma membrane"/>
    <property type="evidence" value="ECO:0007669"/>
    <property type="project" value="TreeGrafter"/>
</dbReference>
<feature type="domain" description="Immunoglobulin V-set" evidence="4">
    <location>
        <begin position="3"/>
        <end position="91"/>
    </location>
</feature>
<dbReference type="InterPro" id="IPR050671">
    <property type="entry name" value="CD300_family_receptors"/>
</dbReference>
<reference evidence="5 6" key="1">
    <citation type="submission" date="2020-10" db="EMBL/GenBank/DDBJ databases">
        <title>Pygocentrus nattereri (red-bellied piranha) genome, fPygNat1, primary haplotype.</title>
        <authorList>
            <person name="Myers G."/>
            <person name="Meyer A."/>
            <person name="Karagic N."/>
            <person name="Pippel M."/>
            <person name="Winkler S."/>
            <person name="Tracey A."/>
            <person name="Wood J."/>
            <person name="Formenti G."/>
            <person name="Howe K."/>
            <person name="Fedrigo O."/>
            <person name="Jarvis E.D."/>
        </authorList>
    </citation>
    <scope>NUCLEOTIDE SEQUENCE [LARGE SCALE GENOMIC DNA]</scope>
</reference>
<dbReference type="Ensembl" id="ENSPNAT00000000242.2">
    <property type="protein sequence ID" value="ENSPNAP00000008377.2"/>
    <property type="gene ID" value="ENSPNAG00000003002.2"/>
</dbReference>
<proteinExistence type="predicted"/>
<reference evidence="5" key="3">
    <citation type="submission" date="2025-09" db="UniProtKB">
        <authorList>
            <consortium name="Ensembl"/>
        </authorList>
    </citation>
    <scope>IDENTIFICATION</scope>
</reference>
<sequence length="158" mass="17906">GYAGGSIIMTCRHLEVGSKFVCKGKPSSQCEIMVHTQTQKSNKWVQQNRLYLYEESRKEFTVLYRNLSSQDAGSYQCGETGVWSNEMNLIVNSGDMNVTFPSKLLEIHIVLIPKINTFSNTRNLEISTKELSTLAVTLVKLLTLTLILMYNYGCFHLI</sequence>
<evidence type="ECO:0000259" key="4">
    <source>
        <dbReference type="Pfam" id="PF07686"/>
    </source>
</evidence>
<evidence type="ECO:0000313" key="5">
    <source>
        <dbReference type="Ensembl" id="ENSPNAP00000008377.2"/>
    </source>
</evidence>
<organism evidence="5 6">
    <name type="scientific">Pygocentrus nattereri</name>
    <name type="common">Red-bellied piranha</name>
    <dbReference type="NCBI Taxonomy" id="42514"/>
    <lineage>
        <taxon>Eukaryota</taxon>
        <taxon>Metazoa</taxon>
        <taxon>Chordata</taxon>
        <taxon>Craniata</taxon>
        <taxon>Vertebrata</taxon>
        <taxon>Euteleostomi</taxon>
        <taxon>Actinopterygii</taxon>
        <taxon>Neopterygii</taxon>
        <taxon>Teleostei</taxon>
        <taxon>Ostariophysi</taxon>
        <taxon>Characiformes</taxon>
        <taxon>Characoidei</taxon>
        <taxon>Pygocentrus</taxon>
    </lineage>
</organism>
<dbReference type="InterPro" id="IPR013106">
    <property type="entry name" value="Ig_V-set"/>
</dbReference>
<keyword evidence="2" id="KW-0812">Transmembrane</keyword>
<dbReference type="Proteomes" id="UP001501920">
    <property type="component" value="Chromosome 12"/>
</dbReference>
<protein>
    <recommendedName>
        <fullName evidence="4">Immunoglobulin V-set domain-containing protein</fullName>
    </recommendedName>
</protein>
<dbReference type="PANTHER" id="PTHR11860">
    <property type="entry name" value="POLYMERIC-IMMUNOGLOBULIN RECEPTOR"/>
    <property type="match status" value="1"/>
</dbReference>
<evidence type="ECO:0000256" key="1">
    <source>
        <dbReference type="ARBA" id="ARBA00004370"/>
    </source>
</evidence>
<evidence type="ECO:0000256" key="3">
    <source>
        <dbReference type="ARBA" id="ARBA00023136"/>
    </source>
</evidence>
<evidence type="ECO:0000313" key="6">
    <source>
        <dbReference type="Proteomes" id="UP001501920"/>
    </source>
</evidence>
<dbReference type="SUPFAM" id="SSF48726">
    <property type="entry name" value="Immunoglobulin"/>
    <property type="match status" value="1"/>
</dbReference>
<dbReference type="InterPro" id="IPR036179">
    <property type="entry name" value="Ig-like_dom_sf"/>
</dbReference>
<dbReference type="Gene3D" id="2.60.40.10">
    <property type="entry name" value="Immunoglobulins"/>
    <property type="match status" value="1"/>
</dbReference>
<keyword evidence="6" id="KW-1185">Reference proteome</keyword>
<dbReference type="GO" id="GO:0004888">
    <property type="term" value="F:transmembrane signaling receptor activity"/>
    <property type="evidence" value="ECO:0007669"/>
    <property type="project" value="TreeGrafter"/>
</dbReference>
<dbReference type="InterPro" id="IPR013783">
    <property type="entry name" value="Ig-like_fold"/>
</dbReference>
<keyword evidence="3" id="KW-0472">Membrane</keyword>
<gene>
    <name evidence="5" type="primary">UBE2V2</name>
</gene>
<dbReference type="PANTHER" id="PTHR11860:SF118">
    <property type="entry name" value="CMRF35-LIKE MOLECULE 3-RELATED"/>
    <property type="match status" value="1"/>
</dbReference>
<accession>A0A3B4C8X6</accession>
<comment type="subcellular location">
    <subcellularLocation>
        <location evidence="1">Membrane</location>
    </subcellularLocation>
</comment>
<name>A0A3B4C8X6_PYGNA</name>
<dbReference type="Pfam" id="PF07686">
    <property type="entry name" value="V-set"/>
    <property type="match status" value="1"/>
</dbReference>
<evidence type="ECO:0000256" key="2">
    <source>
        <dbReference type="ARBA" id="ARBA00022692"/>
    </source>
</evidence>
<dbReference type="AlphaFoldDB" id="A0A3B4C8X6"/>